<comment type="caution">
    <text evidence="1">The sequence shown here is derived from an EMBL/GenBank/DDBJ whole genome shotgun (WGS) entry which is preliminary data.</text>
</comment>
<name>A0ABU6P386_9BACI</name>
<keyword evidence="2" id="KW-1185">Reference proteome</keyword>
<gene>
    <name evidence="1" type="ORF">P9271_21200</name>
</gene>
<evidence type="ECO:0000313" key="2">
    <source>
        <dbReference type="Proteomes" id="UP001342826"/>
    </source>
</evidence>
<protein>
    <submittedName>
        <fullName evidence="1">Uncharacterized protein</fullName>
    </submittedName>
</protein>
<organism evidence="1 2">
    <name type="scientific">Metabacillus fastidiosus</name>
    <dbReference type="NCBI Taxonomy" id="1458"/>
    <lineage>
        <taxon>Bacteria</taxon>
        <taxon>Bacillati</taxon>
        <taxon>Bacillota</taxon>
        <taxon>Bacilli</taxon>
        <taxon>Bacillales</taxon>
        <taxon>Bacillaceae</taxon>
        <taxon>Metabacillus</taxon>
    </lineage>
</organism>
<evidence type="ECO:0000313" key="1">
    <source>
        <dbReference type="EMBL" id="MED4403819.1"/>
    </source>
</evidence>
<dbReference type="GeneID" id="301143474"/>
<dbReference type="Proteomes" id="UP001342826">
    <property type="component" value="Unassembled WGS sequence"/>
</dbReference>
<accession>A0ABU6P386</accession>
<sequence>MKTAFISKNIRNIEAEIHIEDGCKEVVLLMYSTQELVEIIDKEMMRFDEEMET</sequence>
<dbReference type="EMBL" id="JARTFS010000020">
    <property type="protein sequence ID" value="MED4403819.1"/>
    <property type="molecule type" value="Genomic_DNA"/>
</dbReference>
<proteinExistence type="predicted"/>
<reference evidence="1 2" key="1">
    <citation type="submission" date="2023-03" db="EMBL/GenBank/DDBJ databases">
        <title>Bacillus Genome Sequencing.</title>
        <authorList>
            <person name="Dunlap C."/>
        </authorList>
    </citation>
    <scope>NUCLEOTIDE SEQUENCE [LARGE SCALE GENOMIC DNA]</scope>
    <source>
        <strain evidence="1 2">NRS-1717</strain>
    </source>
</reference>
<dbReference type="RefSeq" id="WP_156483657.1">
    <property type="nucleotide sequence ID" value="NZ_JARTFQ010000009.1"/>
</dbReference>